<reference evidence="1 2" key="1">
    <citation type="submission" date="2015-09" db="EMBL/GenBank/DDBJ databases">
        <title>Bacillus cereus food isolates.</title>
        <authorList>
            <person name="Boekhorst J."/>
        </authorList>
    </citation>
    <scope>NUCLEOTIDE SEQUENCE [LARGE SCALE GENOMIC DNA]</scope>
    <source>
        <strain evidence="1 2">B4088</strain>
    </source>
</reference>
<dbReference type="AlphaFoldDB" id="A0A164KMT2"/>
<protein>
    <submittedName>
        <fullName evidence="1">Uncharacterized protein</fullName>
    </submittedName>
</protein>
<organism evidence="1 2">
    <name type="scientific">Bacillus cereus</name>
    <dbReference type="NCBI Taxonomy" id="1396"/>
    <lineage>
        <taxon>Bacteria</taxon>
        <taxon>Bacillati</taxon>
        <taxon>Bacillota</taxon>
        <taxon>Bacilli</taxon>
        <taxon>Bacillales</taxon>
        <taxon>Bacillaceae</taxon>
        <taxon>Bacillus</taxon>
        <taxon>Bacillus cereus group</taxon>
    </lineage>
</organism>
<accession>A0A164KMT2</accession>
<gene>
    <name evidence="1" type="ORF">B4088_6172</name>
</gene>
<sequence>MSKKDRWEEINAIFAKAHAARKREKLIKEMEEFESGFPDGVYVAHSSPNEPIIKLKEMYRYCREKGIDPNDLTEEEIEQFLVYPNDDEKTLR</sequence>
<name>A0A164KMT2_BACCE</name>
<dbReference type="RefSeq" id="WP_063263437.1">
    <property type="nucleotide sequence ID" value="NZ_LJKE01000127.1"/>
</dbReference>
<evidence type="ECO:0000313" key="1">
    <source>
        <dbReference type="EMBL" id="KZD51037.1"/>
    </source>
</evidence>
<evidence type="ECO:0000313" key="2">
    <source>
        <dbReference type="Proteomes" id="UP000076482"/>
    </source>
</evidence>
<proteinExistence type="predicted"/>
<comment type="caution">
    <text evidence="1">The sequence shown here is derived from an EMBL/GenBank/DDBJ whole genome shotgun (WGS) entry which is preliminary data.</text>
</comment>
<dbReference type="EMBL" id="LJKE01000127">
    <property type="protein sequence ID" value="KZD51037.1"/>
    <property type="molecule type" value="Genomic_DNA"/>
</dbReference>
<dbReference type="PATRIC" id="fig|1396.535.peg.6869"/>
<dbReference type="Proteomes" id="UP000076482">
    <property type="component" value="Unassembled WGS sequence"/>
</dbReference>